<evidence type="ECO:0000256" key="1">
    <source>
        <dbReference type="SAM" id="MobiDB-lite"/>
    </source>
</evidence>
<dbReference type="AlphaFoldDB" id="A0A815VGW6"/>
<evidence type="ECO:0000313" key="3">
    <source>
        <dbReference type="EMBL" id="CAF1532763.1"/>
    </source>
</evidence>
<dbReference type="Proteomes" id="UP000663828">
    <property type="component" value="Unassembled WGS sequence"/>
</dbReference>
<keyword evidence="4" id="KW-1185">Reference proteome</keyword>
<dbReference type="EMBL" id="CAJNOJ010000906">
    <property type="protein sequence ID" value="CAF1532763.1"/>
    <property type="molecule type" value="Genomic_DNA"/>
</dbReference>
<dbReference type="Proteomes" id="UP000663852">
    <property type="component" value="Unassembled WGS sequence"/>
</dbReference>
<evidence type="ECO:0000313" key="2">
    <source>
        <dbReference type="EMBL" id="CAF1528102.1"/>
    </source>
</evidence>
<evidence type="ECO:0000313" key="4">
    <source>
        <dbReference type="Proteomes" id="UP000663828"/>
    </source>
</evidence>
<name>A0A815VGW6_ADIRI</name>
<comment type="caution">
    <text evidence="2">The sequence shown here is derived from an EMBL/GenBank/DDBJ whole genome shotgun (WGS) entry which is preliminary data.</text>
</comment>
<dbReference type="Gene3D" id="3.30.420.10">
    <property type="entry name" value="Ribonuclease H-like superfamily/Ribonuclease H"/>
    <property type="match status" value="1"/>
</dbReference>
<sequence>MAKFESPTIVERKLKAEFGNNAPKKDCIIATFQRFCDTGSVEDQKRSGRPSTVTEEKVEEVREAIDDQPLSSVRAIATDCSISKTTAHRIMTEYLLLKPYKAQFVQQLFEEDLQDRVEMCKILIPMLQDNAIQENIFFSDEAVFYLNGLVNKHNIRYWSERNPNVTIETVMKSPKINVWCAMSKYRLIGPFYFEEDTVYGKNYLSMLQDFFLPEIRKLHKVRSAIFQQDGAPAHFSADVRHYLNKQFPDRWIGRGGSIRWAPRSPDLTPLDFYLWGHLKNNVYKSPINDLDELKTRIDNEIKSISKTTLSNVFSNIIKRMELCISVDGDHFEHLL</sequence>
<protein>
    <recommendedName>
        <fullName evidence="5">Transposase</fullName>
    </recommendedName>
</protein>
<organism evidence="2 4">
    <name type="scientific">Adineta ricciae</name>
    <name type="common">Rotifer</name>
    <dbReference type="NCBI Taxonomy" id="249248"/>
    <lineage>
        <taxon>Eukaryota</taxon>
        <taxon>Metazoa</taxon>
        <taxon>Spiralia</taxon>
        <taxon>Gnathifera</taxon>
        <taxon>Rotifera</taxon>
        <taxon>Eurotatoria</taxon>
        <taxon>Bdelloidea</taxon>
        <taxon>Adinetida</taxon>
        <taxon>Adinetidae</taxon>
        <taxon>Adineta</taxon>
    </lineage>
</organism>
<dbReference type="PANTHER" id="PTHR47326:SF1">
    <property type="entry name" value="HTH PSQ-TYPE DOMAIN-CONTAINING PROTEIN"/>
    <property type="match status" value="1"/>
</dbReference>
<dbReference type="GO" id="GO:0003676">
    <property type="term" value="F:nucleic acid binding"/>
    <property type="evidence" value="ECO:0007669"/>
    <property type="project" value="InterPro"/>
</dbReference>
<proteinExistence type="predicted"/>
<dbReference type="OrthoDB" id="9971063at2759"/>
<reference evidence="2" key="1">
    <citation type="submission" date="2021-02" db="EMBL/GenBank/DDBJ databases">
        <authorList>
            <person name="Nowell W R."/>
        </authorList>
    </citation>
    <scope>NUCLEOTIDE SEQUENCE</scope>
</reference>
<evidence type="ECO:0008006" key="5">
    <source>
        <dbReference type="Google" id="ProtNLM"/>
    </source>
</evidence>
<accession>A0A815VGW6</accession>
<gene>
    <name evidence="3" type="ORF">EDS130_LOCUS44706</name>
    <name evidence="2" type="ORF">XAT740_LOCUS41259</name>
</gene>
<dbReference type="PANTHER" id="PTHR47326">
    <property type="entry name" value="TRANSPOSABLE ELEMENT TC3 TRANSPOSASE-LIKE PROTEIN"/>
    <property type="match status" value="1"/>
</dbReference>
<dbReference type="InterPro" id="IPR036397">
    <property type="entry name" value="RNaseH_sf"/>
</dbReference>
<feature type="region of interest" description="Disordered" evidence="1">
    <location>
        <begin position="41"/>
        <end position="60"/>
    </location>
</feature>
<dbReference type="EMBL" id="CAJNOR010004799">
    <property type="protein sequence ID" value="CAF1528102.1"/>
    <property type="molecule type" value="Genomic_DNA"/>
</dbReference>